<dbReference type="EMBL" id="BRXZ01000507">
    <property type="protein sequence ID" value="GMH46400.1"/>
    <property type="molecule type" value="Genomic_DNA"/>
</dbReference>
<evidence type="ECO:0000313" key="2">
    <source>
        <dbReference type="EMBL" id="GMH46400.1"/>
    </source>
</evidence>
<feature type="non-terminal residue" evidence="2">
    <location>
        <position position="105"/>
    </location>
</feature>
<comment type="caution">
    <text evidence="2">The sequence shown here is derived from an EMBL/GenBank/DDBJ whole genome shotgun (WGS) entry which is preliminary data.</text>
</comment>
<evidence type="ECO:0000313" key="3">
    <source>
        <dbReference type="Proteomes" id="UP001165082"/>
    </source>
</evidence>
<keyword evidence="3" id="KW-1185">Reference proteome</keyword>
<feature type="region of interest" description="Disordered" evidence="1">
    <location>
        <begin position="1"/>
        <end position="105"/>
    </location>
</feature>
<proteinExistence type="predicted"/>
<protein>
    <submittedName>
        <fullName evidence="2">Uncharacterized protein</fullName>
    </submittedName>
</protein>
<sequence length="105" mass="11500">MKKSATSTPTNNNKSFQSMTSTPKSWGQSSRNSDSSYFDTPTLSKVNLSTLDFDDPDDRRDSWNARNSGNGSLGGMGIKDGVVYGDKGEDGEGLDWLNEPRERTV</sequence>
<reference evidence="2" key="1">
    <citation type="submission" date="2022-07" db="EMBL/GenBank/DDBJ databases">
        <title>Genome analysis of Parmales, a sister group of diatoms, reveals the evolutionary specialization of diatoms from phago-mixotrophs to photoautotrophs.</title>
        <authorList>
            <person name="Ban H."/>
            <person name="Sato S."/>
            <person name="Yoshikawa S."/>
            <person name="Kazumasa Y."/>
            <person name="Nakamura Y."/>
            <person name="Ichinomiya M."/>
            <person name="Saitoh K."/>
            <person name="Sato N."/>
            <person name="Blanc-Mathieu R."/>
            <person name="Endo H."/>
            <person name="Kuwata A."/>
            <person name="Ogata H."/>
        </authorList>
    </citation>
    <scope>NUCLEOTIDE SEQUENCE</scope>
</reference>
<dbReference type="Proteomes" id="UP001165082">
    <property type="component" value="Unassembled WGS sequence"/>
</dbReference>
<evidence type="ECO:0000256" key="1">
    <source>
        <dbReference type="SAM" id="MobiDB-lite"/>
    </source>
</evidence>
<name>A0A9W7DLA7_9STRA</name>
<gene>
    <name evidence="2" type="ORF">TrRE_jg9845</name>
</gene>
<accession>A0A9W7DLA7</accession>
<feature type="compositionally biased region" description="Polar residues" evidence="1">
    <location>
        <begin position="1"/>
        <end position="50"/>
    </location>
</feature>
<dbReference type="AlphaFoldDB" id="A0A9W7DLA7"/>
<organism evidence="2 3">
    <name type="scientific">Triparma retinervis</name>
    <dbReference type="NCBI Taxonomy" id="2557542"/>
    <lineage>
        <taxon>Eukaryota</taxon>
        <taxon>Sar</taxon>
        <taxon>Stramenopiles</taxon>
        <taxon>Ochrophyta</taxon>
        <taxon>Bolidophyceae</taxon>
        <taxon>Parmales</taxon>
        <taxon>Triparmaceae</taxon>
        <taxon>Triparma</taxon>
    </lineage>
</organism>